<comment type="caution">
    <text evidence="15">The sequence shown here is derived from an EMBL/GenBank/DDBJ whole genome shotgun (WGS) entry which is preliminary data.</text>
</comment>
<keyword evidence="8 15" id="KW-0378">Hydrolase</keyword>
<evidence type="ECO:0000256" key="14">
    <source>
        <dbReference type="PIRSR" id="PIRSR604469-1"/>
    </source>
</evidence>
<feature type="active site" description="Nucleophile" evidence="14">
    <location>
        <position position="77"/>
    </location>
</feature>
<gene>
    <name evidence="15" type="ORF">FHS89_002463</name>
</gene>
<evidence type="ECO:0000256" key="5">
    <source>
        <dbReference type="ARBA" id="ARBA00015196"/>
    </source>
</evidence>
<dbReference type="Gene3D" id="3.40.50.1000">
    <property type="entry name" value="HAD superfamily/HAD-like"/>
    <property type="match status" value="1"/>
</dbReference>
<proteinExistence type="inferred from homology"/>
<keyword evidence="16" id="KW-1185">Reference proteome</keyword>
<comment type="cofactor">
    <cofactor evidence="1">
        <name>Mg(2+)</name>
        <dbReference type="ChEBI" id="CHEBI:18420"/>
    </cofactor>
</comment>
<organism evidence="15 16">
    <name type="scientific">Rubricella aquisinus</name>
    <dbReference type="NCBI Taxonomy" id="2028108"/>
    <lineage>
        <taxon>Bacteria</taxon>
        <taxon>Pseudomonadati</taxon>
        <taxon>Pseudomonadota</taxon>
        <taxon>Alphaproteobacteria</taxon>
        <taxon>Rhodobacterales</taxon>
        <taxon>Paracoccaceae</taxon>
        <taxon>Rubricella</taxon>
    </lineage>
</organism>
<sequence length="286" mass="29560">MTHVAVITAAAGVSDTLAADIATQLSDAGAVILSERRLGAAGYEIAFDGATPALTAAEADVNILPAANREKRMLIADMDSTMIPVECIDELADFAGLKAEVSDITERAMRGELDFEAALRERVGLLKGLPRAALEQCYAERISLNPGAELLVRTMNARGAVTALVSGGFTFFTSRVAERVGFAINRANTLLFDGDVLSGAVGDPILGREAKLESLNALSAEGGFGQADVIAVGDGANDLAMVEVAGIGVAYHAKPALKAAATATLDHSDLTALLFLQGIAEADFVA</sequence>
<dbReference type="GO" id="GO:0006564">
    <property type="term" value="P:L-serine biosynthetic process"/>
    <property type="evidence" value="ECO:0007669"/>
    <property type="project" value="UniProtKB-KW"/>
</dbReference>
<dbReference type="UniPathway" id="UPA00135">
    <property type="reaction ID" value="UER00198"/>
</dbReference>
<dbReference type="NCBIfam" id="TIGR01488">
    <property type="entry name" value="HAD-SF-IB"/>
    <property type="match status" value="1"/>
</dbReference>
<dbReference type="InterPro" id="IPR036412">
    <property type="entry name" value="HAD-like_sf"/>
</dbReference>
<dbReference type="SFLD" id="SFLDS00003">
    <property type="entry name" value="Haloacid_Dehalogenase"/>
    <property type="match status" value="1"/>
</dbReference>
<evidence type="ECO:0000256" key="8">
    <source>
        <dbReference type="ARBA" id="ARBA00022801"/>
    </source>
</evidence>
<keyword evidence="7" id="KW-0479">Metal-binding</keyword>
<keyword evidence="9" id="KW-0460">Magnesium</keyword>
<dbReference type="PANTHER" id="PTHR43344:SF2">
    <property type="entry name" value="PHOSPHOSERINE PHOSPHATASE"/>
    <property type="match status" value="1"/>
</dbReference>
<reference evidence="15 16" key="1">
    <citation type="submission" date="2020-08" db="EMBL/GenBank/DDBJ databases">
        <title>Genomic Encyclopedia of Type Strains, Phase IV (KMG-IV): sequencing the most valuable type-strain genomes for metagenomic binning, comparative biology and taxonomic classification.</title>
        <authorList>
            <person name="Goeker M."/>
        </authorList>
    </citation>
    <scope>NUCLEOTIDE SEQUENCE [LARGE SCALE GENOMIC DNA]</scope>
    <source>
        <strain evidence="15 16">DSM 103377</strain>
    </source>
</reference>
<comment type="similarity">
    <text evidence="3">Belongs to the HAD-like hydrolase superfamily. SerB family.</text>
</comment>
<dbReference type="Proteomes" id="UP000553766">
    <property type="component" value="Unassembled WGS sequence"/>
</dbReference>
<dbReference type="RefSeq" id="WP_184012039.1">
    <property type="nucleotide sequence ID" value="NZ_JACIJS010000007.1"/>
</dbReference>
<dbReference type="InterPro" id="IPR004469">
    <property type="entry name" value="PSP"/>
</dbReference>
<feature type="active site" description="Proton donor" evidence="14">
    <location>
        <position position="79"/>
    </location>
</feature>
<dbReference type="AlphaFoldDB" id="A0A840WS00"/>
<dbReference type="InterPro" id="IPR023214">
    <property type="entry name" value="HAD_sf"/>
</dbReference>
<name>A0A840WS00_9RHOB</name>
<evidence type="ECO:0000256" key="2">
    <source>
        <dbReference type="ARBA" id="ARBA00005135"/>
    </source>
</evidence>
<dbReference type="SFLD" id="SFLDF00029">
    <property type="entry name" value="phosphoserine_phosphatase"/>
    <property type="match status" value="1"/>
</dbReference>
<keyword evidence="10" id="KW-0718">Serine biosynthesis</keyword>
<dbReference type="GO" id="GO:0000287">
    <property type="term" value="F:magnesium ion binding"/>
    <property type="evidence" value="ECO:0007669"/>
    <property type="project" value="TreeGrafter"/>
</dbReference>
<keyword evidence="6" id="KW-0028">Amino-acid biosynthesis</keyword>
<dbReference type="GO" id="GO:0005737">
    <property type="term" value="C:cytoplasm"/>
    <property type="evidence" value="ECO:0007669"/>
    <property type="project" value="TreeGrafter"/>
</dbReference>
<evidence type="ECO:0000256" key="6">
    <source>
        <dbReference type="ARBA" id="ARBA00022605"/>
    </source>
</evidence>
<dbReference type="NCBIfam" id="TIGR00338">
    <property type="entry name" value="serB"/>
    <property type="match status" value="1"/>
</dbReference>
<dbReference type="InterPro" id="IPR050582">
    <property type="entry name" value="HAD-like_SerB"/>
</dbReference>
<dbReference type="EMBL" id="JACIJS010000007">
    <property type="protein sequence ID" value="MBB5516432.1"/>
    <property type="molecule type" value="Genomic_DNA"/>
</dbReference>
<dbReference type="SFLD" id="SFLDG01136">
    <property type="entry name" value="C1.6:_Phosphoserine_Phosphatas"/>
    <property type="match status" value="1"/>
</dbReference>
<evidence type="ECO:0000256" key="9">
    <source>
        <dbReference type="ARBA" id="ARBA00022842"/>
    </source>
</evidence>
<evidence type="ECO:0000256" key="12">
    <source>
        <dbReference type="ARBA" id="ARBA00048138"/>
    </source>
</evidence>
<dbReference type="SFLD" id="SFLDG01137">
    <property type="entry name" value="C1.6.1:_Phosphoserine_Phosphat"/>
    <property type="match status" value="1"/>
</dbReference>
<dbReference type="Pfam" id="PF12710">
    <property type="entry name" value="HAD"/>
    <property type="match status" value="1"/>
</dbReference>
<evidence type="ECO:0000313" key="16">
    <source>
        <dbReference type="Proteomes" id="UP000553766"/>
    </source>
</evidence>
<comment type="catalytic activity">
    <reaction evidence="12">
        <text>O-phospho-L-serine + H2O = L-serine + phosphate</text>
        <dbReference type="Rhea" id="RHEA:21208"/>
        <dbReference type="ChEBI" id="CHEBI:15377"/>
        <dbReference type="ChEBI" id="CHEBI:33384"/>
        <dbReference type="ChEBI" id="CHEBI:43474"/>
        <dbReference type="ChEBI" id="CHEBI:57524"/>
        <dbReference type="EC" id="3.1.3.3"/>
    </reaction>
</comment>
<evidence type="ECO:0000256" key="10">
    <source>
        <dbReference type="ARBA" id="ARBA00023299"/>
    </source>
</evidence>
<comment type="pathway">
    <text evidence="2">Amino-acid biosynthesis; L-serine biosynthesis; L-serine from 3-phospho-D-glycerate: step 3/3.</text>
</comment>
<protein>
    <recommendedName>
        <fullName evidence="5">Phosphoserine phosphatase</fullName>
        <ecNumber evidence="4">3.1.3.3</ecNumber>
    </recommendedName>
    <alternativeName>
        <fullName evidence="11">O-phosphoserine phosphohydrolase</fullName>
    </alternativeName>
</protein>
<evidence type="ECO:0000256" key="11">
    <source>
        <dbReference type="ARBA" id="ARBA00031693"/>
    </source>
</evidence>
<dbReference type="PANTHER" id="PTHR43344">
    <property type="entry name" value="PHOSPHOSERINE PHOSPHATASE"/>
    <property type="match status" value="1"/>
</dbReference>
<evidence type="ECO:0000256" key="4">
    <source>
        <dbReference type="ARBA" id="ARBA00012640"/>
    </source>
</evidence>
<comment type="catalytic activity">
    <reaction evidence="13">
        <text>O-phospho-D-serine + H2O = D-serine + phosphate</text>
        <dbReference type="Rhea" id="RHEA:24873"/>
        <dbReference type="ChEBI" id="CHEBI:15377"/>
        <dbReference type="ChEBI" id="CHEBI:35247"/>
        <dbReference type="ChEBI" id="CHEBI:43474"/>
        <dbReference type="ChEBI" id="CHEBI:58680"/>
        <dbReference type="EC" id="3.1.3.3"/>
    </reaction>
</comment>
<dbReference type="EC" id="3.1.3.3" evidence="4"/>
<evidence type="ECO:0000256" key="3">
    <source>
        <dbReference type="ARBA" id="ARBA00009184"/>
    </source>
</evidence>
<dbReference type="GO" id="GO:0036424">
    <property type="term" value="F:L-phosphoserine phosphatase activity"/>
    <property type="evidence" value="ECO:0007669"/>
    <property type="project" value="InterPro"/>
</dbReference>
<accession>A0A840WS00</accession>
<evidence type="ECO:0000256" key="7">
    <source>
        <dbReference type="ARBA" id="ARBA00022723"/>
    </source>
</evidence>
<evidence type="ECO:0000256" key="13">
    <source>
        <dbReference type="ARBA" id="ARBA00048523"/>
    </source>
</evidence>
<evidence type="ECO:0000256" key="1">
    <source>
        <dbReference type="ARBA" id="ARBA00001946"/>
    </source>
</evidence>
<dbReference type="SUPFAM" id="SSF56784">
    <property type="entry name" value="HAD-like"/>
    <property type="match status" value="1"/>
</dbReference>
<evidence type="ECO:0000313" key="15">
    <source>
        <dbReference type="EMBL" id="MBB5516432.1"/>
    </source>
</evidence>